<dbReference type="AlphaFoldDB" id="A0A2C5XPS7"/>
<evidence type="ECO:0000259" key="1">
    <source>
        <dbReference type="Pfam" id="PF01266"/>
    </source>
</evidence>
<feature type="domain" description="FAD dependent oxidoreductase" evidence="1">
    <location>
        <begin position="3"/>
        <end position="337"/>
    </location>
</feature>
<organism evidence="2 3">
    <name type="scientific">Ophiocordyceps australis</name>
    <dbReference type="NCBI Taxonomy" id="1399860"/>
    <lineage>
        <taxon>Eukaryota</taxon>
        <taxon>Fungi</taxon>
        <taxon>Dikarya</taxon>
        <taxon>Ascomycota</taxon>
        <taxon>Pezizomycotina</taxon>
        <taxon>Sordariomycetes</taxon>
        <taxon>Hypocreomycetidae</taxon>
        <taxon>Hypocreales</taxon>
        <taxon>Ophiocordycipitaceae</taxon>
        <taxon>Ophiocordyceps</taxon>
    </lineage>
</organism>
<dbReference type="Gene3D" id="3.30.9.10">
    <property type="entry name" value="D-Amino Acid Oxidase, subunit A, domain 2"/>
    <property type="match status" value="1"/>
</dbReference>
<dbReference type="PANTHER" id="PTHR13847">
    <property type="entry name" value="SARCOSINE DEHYDROGENASE-RELATED"/>
    <property type="match status" value="1"/>
</dbReference>
<keyword evidence="3" id="KW-1185">Reference proteome</keyword>
<protein>
    <recommendedName>
        <fullName evidence="1">FAD dependent oxidoreductase domain-containing protein</fullName>
    </recommendedName>
</protein>
<reference evidence="2 3" key="1">
    <citation type="submission" date="2017-06" db="EMBL/GenBank/DDBJ databases">
        <title>Ant-infecting Ophiocordyceps genomes reveal a high diversity of potential behavioral manipulation genes and a possible major role for enterotoxins.</title>
        <authorList>
            <person name="De Bekker C."/>
            <person name="Evans H.C."/>
            <person name="Brachmann A."/>
            <person name="Hughes D.P."/>
        </authorList>
    </citation>
    <scope>NUCLEOTIDE SEQUENCE [LARGE SCALE GENOMIC DNA]</scope>
    <source>
        <strain evidence="2 3">Map64</strain>
    </source>
</reference>
<dbReference type="STRING" id="1399860.A0A2C5XPS7"/>
<proteinExistence type="predicted"/>
<dbReference type="Proteomes" id="UP000226192">
    <property type="component" value="Unassembled WGS sequence"/>
</dbReference>
<accession>A0A2C5XPS7</accession>
<name>A0A2C5XPS7_9HYPO</name>
<evidence type="ECO:0000313" key="3">
    <source>
        <dbReference type="Proteomes" id="UP000226192"/>
    </source>
</evidence>
<sequence>MLSELVRREAIDCSWQDVGGAHVLLSDDEAVAARDKVARLPAELRAQVRLEWRGEGKAERIRGEAVGVVVQKHGARCWPYKLVVWMLKSMIQGGGGRFNLQTKTPVVRLQRAGSGRRDRGGGAQEEESWARWIVQTPRGQIAARHVVLATNAYTSHLLPQMARLIVPVRGQICALLPPPRAALLPHDYTWLSHGADDYLIQRATGHESALAAGGLIIVGGERFLVPGGQESISADDVVEPAIGEALRTAVPRVLELQEKPQEGRASRLEAAWEWTGIMGYSRDARPWVGRVPAQLLPRGGEGEEGGKEEEEDGLWICAGFTGHGMPVAPGCGVAVARMLVGRADGVHLPPEYVACAERLAVAATRAVLPRGAWDH</sequence>
<dbReference type="GO" id="GO:0005737">
    <property type="term" value="C:cytoplasm"/>
    <property type="evidence" value="ECO:0007669"/>
    <property type="project" value="TreeGrafter"/>
</dbReference>
<comment type="caution">
    <text evidence="2">The sequence shown here is derived from an EMBL/GenBank/DDBJ whole genome shotgun (WGS) entry which is preliminary data.</text>
</comment>
<gene>
    <name evidence="2" type="ORF">CDD81_5752</name>
</gene>
<dbReference type="EMBL" id="NJET01000473">
    <property type="protein sequence ID" value="PHH58467.1"/>
    <property type="molecule type" value="Genomic_DNA"/>
</dbReference>
<dbReference type="PANTHER" id="PTHR13847:SF129">
    <property type="entry name" value="FAD DEPENDENT OXIDOREDUCTASE"/>
    <property type="match status" value="1"/>
</dbReference>
<dbReference type="SUPFAM" id="SSF51905">
    <property type="entry name" value="FAD/NAD(P)-binding domain"/>
    <property type="match status" value="1"/>
</dbReference>
<dbReference type="InterPro" id="IPR036188">
    <property type="entry name" value="FAD/NAD-bd_sf"/>
</dbReference>
<dbReference type="Gene3D" id="3.50.50.60">
    <property type="entry name" value="FAD/NAD(P)-binding domain"/>
    <property type="match status" value="1"/>
</dbReference>
<dbReference type="Pfam" id="PF01266">
    <property type="entry name" value="DAO"/>
    <property type="match status" value="1"/>
</dbReference>
<dbReference type="InterPro" id="IPR006076">
    <property type="entry name" value="FAD-dep_OxRdtase"/>
</dbReference>
<dbReference type="OrthoDB" id="429143at2759"/>
<evidence type="ECO:0000313" key="2">
    <source>
        <dbReference type="EMBL" id="PHH58467.1"/>
    </source>
</evidence>